<reference evidence="1 2" key="1">
    <citation type="submission" date="2021-06" db="EMBL/GenBank/DDBJ databases">
        <title>Bacterium isolated from marine sediment.</title>
        <authorList>
            <person name="Zhu K.-L."/>
            <person name="Du Z.-J."/>
            <person name="Liang Q.-Y."/>
        </authorList>
    </citation>
    <scope>NUCLEOTIDE SEQUENCE [LARGE SCALE GENOMIC DNA]</scope>
    <source>
        <strain evidence="1 2">A346</strain>
    </source>
</reference>
<evidence type="ECO:0000313" key="2">
    <source>
        <dbReference type="Proteomes" id="UP000755551"/>
    </source>
</evidence>
<sequence>MKRSWKEKDVTQAFFPVELKPVYIRSATGDIDLLGSINYEQLPRHQAVVDTDKGLTFAVVTDSYRLITNREAYDLAADAMQTVFKMTSMKDMQCLNVTMPKTRSFCHIDLIHTKSEFEPWEKDRWTPFVRITNSYNRTHRLRFEIGFCRWICLNGVIFGSKSVEISFAHTRQLEDAMKRWEENLAGIHELERLFVSQLRNLQRYHVPAKWMLPLTCKVFDLRLPPEAEIKRKRAEELIEFRNAIADRTSDYFVKMGEHGYAALNVLSDYASHPVGVMAPESKMDGYQHKTGEWIMDFIEQIKKRDFTFEAYLADYLDTAKQIAELKLERVE</sequence>
<proteinExistence type="predicted"/>
<keyword evidence="2" id="KW-1185">Reference proteome</keyword>
<dbReference type="Pfam" id="PF06067">
    <property type="entry name" value="DUF932"/>
    <property type="match status" value="1"/>
</dbReference>
<comment type="caution">
    <text evidence="1">The sequence shown here is derived from an EMBL/GenBank/DDBJ whole genome shotgun (WGS) entry which is preliminary data.</text>
</comment>
<evidence type="ECO:0000313" key="1">
    <source>
        <dbReference type="EMBL" id="MBV0934795.1"/>
    </source>
</evidence>
<dbReference type="InterPro" id="IPR026325">
    <property type="entry name" value="DUF932"/>
</dbReference>
<accession>A0ABS6MEZ7</accession>
<gene>
    <name evidence="1" type="ORF">KTN04_15760</name>
</gene>
<protein>
    <submittedName>
        <fullName evidence="1">DUF932 domain-containing protein</fullName>
    </submittedName>
</protein>
<dbReference type="EMBL" id="JAHQZT010000037">
    <property type="protein sequence ID" value="MBV0934795.1"/>
    <property type="molecule type" value="Genomic_DNA"/>
</dbReference>
<name>A0ABS6MEZ7_9GAMM</name>
<organism evidence="1 2">
    <name type="scientific">Marinobacterium weihaiense</name>
    <dbReference type="NCBI Taxonomy" id="2851016"/>
    <lineage>
        <taxon>Bacteria</taxon>
        <taxon>Pseudomonadati</taxon>
        <taxon>Pseudomonadota</taxon>
        <taxon>Gammaproteobacteria</taxon>
        <taxon>Oceanospirillales</taxon>
        <taxon>Oceanospirillaceae</taxon>
        <taxon>Marinobacterium</taxon>
    </lineage>
</organism>
<dbReference type="RefSeq" id="WP_217336193.1">
    <property type="nucleotide sequence ID" value="NZ_JAHQZT010000037.1"/>
</dbReference>
<dbReference type="Proteomes" id="UP000755551">
    <property type="component" value="Unassembled WGS sequence"/>
</dbReference>